<sequence length="41" mass="4357">MIATILLIILMAVAVAATELIMRCSSKVKESVEPPTEIVGD</sequence>
<proteinExistence type="predicted"/>
<accession>A0ABV5IEM1</accession>
<keyword evidence="2" id="KW-1185">Reference proteome</keyword>
<gene>
    <name evidence="1" type="ORF">ACFFV7_15215</name>
</gene>
<organism evidence="1 2">
    <name type="scientific">Nonomuraea spiralis</name>
    <dbReference type="NCBI Taxonomy" id="46182"/>
    <lineage>
        <taxon>Bacteria</taxon>
        <taxon>Bacillati</taxon>
        <taxon>Actinomycetota</taxon>
        <taxon>Actinomycetes</taxon>
        <taxon>Streptosporangiales</taxon>
        <taxon>Streptosporangiaceae</taxon>
        <taxon>Nonomuraea</taxon>
    </lineage>
</organism>
<evidence type="ECO:0000313" key="2">
    <source>
        <dbReference type="Proteomes" id="UP001589647"/>
    </source>
</evidence>
<reference evidence="1 2" key="1">
    <citation type="submission" date="2024-09" db="EMBL/GenBank/DDBJ databases">
        <authorList>
            <person name="Sun Q."/>
            <person name="Mori K."/>
        </authorList>
    </citation>
    <scope>NUCLEOTIDE SEQUENCE [LARGE SCALE GENOMIC DNA]</scope>
    <source>
        <strain evidence="1 2">CCM 3426</strain>
    </source>
</reference>
<dbReference type="Proteomes" id="UP001589647">
    <property type="component" value="Unassembled WGS sequence"/>
</dbReference>
<comment type="caution">
    <text evidence="1">The sequence shown here is derived from an EMBL/GenBank/DDBJ whole genome shotgun (WGS) entry which is preliminary data.</text>
</comment>
<dbReference type="EMBL" id="JBHMEI010000009">
    <property type="protein sequence ID" value="MFB9202548.1"/>
    <property type="molecule type" value="Genomic_DNA"/>
</dbReference>
<name>A0ABV5IEM1_9ACTN</name>
<protein>
    <submittedName>
        <fullName evidence="1">Uncharacterized protein</fullName>
    </submittedName>
</protein>
<evidence type="ECO:0000313" key="1">
    <source>
        <dbReference type="EMBL" id="MFB9202548.1"/>
    </source>
</evidence>
<dbReference type="RefSeq" id="WP_260477824.1">
    <property type="nucleotide sequence ID" value="NZ_BMRC01000019.1"/>
</dbReference>